<reference evidence="3 4" key="1">
    <citation type="journal article" date="2018" name="Nat. Ecol. Evol.">
        <title>Shark genomes provide insights into elasmobranch evolution and the origin of vertebrates.</title>
        <authorList>
            <person name="Hara Y"/>
            <person name="Yamaguchi K"/>
            <person name="Onimaru K"/>
            <person name="Kadota M"/>
            <person name="Koyanagi M"/>
            <person name="Keeley SD"/>
            <person name="Tatsumi K"/>
            <person name="Tanaka K"/>
            <person name="Motone F"/>
            <person name="Kageyama Y"/>
            <person name="Nozu R"/>
            <person name="Adachi N"/>
            <person name="Nishimura O"/>
            <person name="Nakagawa R"/>
            <person name="Tanegashima C"/>
            <person name="Kiyatake I"/>
            <person name="Matsumoto R"/>
            <person name="Murakumo K"/>
            <person name="Nishida K"/>
            <person name="Terakita A"/>
            <person name="Kuratani S"/>
            <person name="Sato K"/>
            <person name="Hyodo S Kuraku.S."/>
        </authorList>
    </citation>
    <scope>NUCLEOTIDE SEQUENCE [LARGE SCALE GENOMIC DNA]</scope>
</reference>
<dbReference type="PROSITE" id="PS50158">
    <property type="entry name" value="ZF_CCHC"/>
    <property type="match status" value="1"/>
</dbReference>
<organism evidence="3 4">
    <name type="scientific">Chiloscyllium punctatum</name>
    <name type="common">Brownbanded bambooshark</name>
    <name type="synonym">Hemiscyllium punctatum</name>
    <dbReference type="NCBI Taxonomy" id="137246"/>
    <lineage>
        <taxon>Eukaryota</taxon>
        <taxon>Metazoa</taxon>
        <taxon>Chordata</taxon>
        <taxon>Craniata</taxon>
        <taxon>Vertebrata</taxon>
        <taxon>Chondrichthyes</taxon>
        <taxon>Elasmobranchii</taxon>
        <taxon>Galeomorphii</taxon>
        <taxon>Galeoidea</taxon>
        <taxon>Orectolobiformes</taxon>
        <taxon>Hemiscylliidae</taxon>
        <taxon>Chiloscyllium</taxon>
    </lineage>
</organism>
<gene>
    <name evidence="3" type="ORF">chiPu_0018167</name>
</gene>
<dbReference type="AlphaFoldDB" id="A0A401RLN7"/>
<evidence type="ECO:0000313" key="4">
    <source>
        <dbReference type="Proteomes" id="UP000287033"/>
    </source>
</evidence>
<accession>A0A401RLN7</accession>
<dbReference type="InterPro" id="IPR001878">
    <property type="entry name" value="Znf_CCHC"/>
</dbReference>
<proteinExistence type="predicted"/>
<feature type="domain" description="CCHC-type" evidence="2">
    <location>
        <begin position="51"/>
        <end position="67"/>
    </location>
</feature>
<evidence type="ECO:0000259" key="2">
    <source>
        <dbReference type="PROSITE" id="PS50158"/>
    </source>
</evidence>
<dbReference type="Proteomes" id="UP000287033">
    <property type="component" value="Unassembled WGS sequence"/>
</dbReference>
<dbReference type="EMBL" id="BEZZ01001489">
    <property type="protein sequence ID" value="GCC19004.1"/>
    <property type="molecule type" value="Genomic_DNA"/>
</dbReference>
<keyword evidence="1" id="KW-0863">Zinc-finger</keyword>
<protein>
    <recommendedName>
        <fullName evidence="2">CCHC-type domain-containing protein</fullName>
    </recommendedName>
</protein>
<evidence type="ECO:0000313" key="3">
    <source>
        <dbReference type="EMBL" id="GCC19004.1"/>
    </source>
</evidence>
<dbReference type="GO" id="GO:0008270">
    <property type="term" value="F:zinc ion binding"/>
    <property type="evidence" value="ECO:0007669"/>
    <property type="project" value="UniProtKB-KW"/>
</dbReference>
<comment type="caution">
    <text evidence="3">The sequence shown here is derived from an EMBL/GenBank/DDBJ whole genome shotgun (WGS) entry which is preliminary data.</text>
</comment>
<sequence length="107" mass="12010">MLKVQCHDLDKSSPTFGEVIEEANRLRANIELKLRAMQTIEAPNTEKNPGKCYGCGKEGDLAKRCQQLEEIPLKAFTTSFPASGSTLRKYTKNRWVSKGKVGIKFFS</sequence>
<keyword evidence="4" id="KW-1185">Reference proteome</keyword>
<keyword evidence="1" id="KW-0479">Metal-binding</keyword>
<name>A0A401RLN7_CHIPU</name>
<keyword evidence="1" id="KW-0862">Zinc</keyword>
<dbReference type="GO" id="GO:0003676">
    <property type="term" value="F:nucleic acid binding"/>
    <property type="evidence" value="ECO:0007669"/>
    <property type="project" value="InterPro"/>
</dbReference>
<evidence type="ECO:0000256" key="1">
    <source>
        <dbReference type="PROSITE-ProRule" id="PRU00047"/>
    </source>
</evidence>